<evidence type="ECO:0000313" key="2">
    <source>
        <dbReference type="Proteomes" id="UP000012073"/>
    </source>
</evidence>
<protein>
    <submittedName>
        <fullName evidence="1">Uncharacterized protein</fullName>
    </submittedName>
</protein>
<reference evidence="2" key="1">
    <citation type="journal article" date="2013" name="Proc. Natl. Acad. Sci. U.S.A.">
        <title>Genome structure and metabolic features in the red seaweed Chondrus crispus shed light on evolution of the Archaeplastida.</title>
        <authorList>
            <person name="Collen J."/>
            <person name="Porcel B."/>
            <person name="Carre W."/>
            <person name="Ball S.G."/>
            <person name="Chaparro C."/>
            <person name="Tonon T."/>
            <person name="Barbeyron T."/>
            <person name="Michel G."/>
            <person name="Noel B."/>
            <person name="Valentin K."/>
            <person name="Elias M."/>
            <person name="Artiguenave F."/>
            <person name="Arun A."/>
            <person name="Aury J.M."/>
            <person name="Barbosa-Neto J.F."/>
            <person name="Bothwell J.H."/>
            <person name="Bouget F.Y."/>
            <person name="Brillet L."/>
            <person name="Cabello-Hurtado F."/>
            <person name="Capella-Gutierrez S."/>
            <person name="Charrier B."/>
            <person name="Cladiere L."/>
            <person name="Cock J.M."/>
            <person name="Coelho S.M."/>
            <person name="Colleoni C."/>
            <person name="Czjzek M."/>
            <person name="Da Silva C."/>
            <person name="Delage L."/>
            <person name="Denoeud F."/>
            <person name="Deschamps P."/>
            <person name="Dittami S.M."/>
            <person name="Gabaldon T."/>
            <person name="Gachon C.M."/>
            <person name="Groisillier A."/>
            <person name="Herve C."/>
            <person name="Jabbari K."/>
            <person name="Katinka M."/>
            <person name="Kloareg B."/>
            <person name="Kowalczyk N."/>
            <person name="Labadie K."/>
            <person name="Leblanc C."/>
            <person name="Lopez P.J."/>
            <person name="McLachlan D.H."/>
            <person name="Meslet-Cladiere L."/>
            <person name="Moustafa A."/>
            <person name="Nehr Z."/>
            <person name="Nyvall Collen P."/>
            <person name="Panaud O."/>
            <person name="Partensky F."/>
            <person name="Poulain J."/>
            <person name="Rensing S.A."/>
            <person name="Rousvoal S."/>
            <person name="Samson G."/>
            <person name="Symeonidi A."/>
            <person name="Weissenbach J."/>
            <person name="Zambounis A."/>
            <person name="Wincker P."/>
            <person name="Boyen C."/>
        </authorList>
    </citation>
    <scope>NUCLEOTIDE SEQUENCE [LARGE SCALE GENOMIC DNA]</scope>
    <source>
        <strain evidence="2">cv. Stackhouse</strain>
    </source>
</reference>
<dbReference type="EMBL" id="HG001666">
    <property type="protein sequence ID" value="CDF34006.1"/>
    <property type="molecule type" value="Genomic_DNA"/>
</dbReference>
<dbReference type="RefSeq" id="XP_005713825.1">
    <property type="nucleotide sequence ID" value="XM_005713768.1"/>
</dbReference>
<keyword evidence="2" id="KW-1185">Reference proteome</keyword>
<proteinExistence type="predicted"/>
<organism evidence="1 2">
    <name type="scientific">Chondrus crispus</name>
    <name type="common">Carrageen Irish moss</name>
    <name type="synonym">Polymorpha crispa</name>
    <dbReference type="NCBI Taxonomy" id="2769"/>
    <lineage>
        <taxon>Eukaryota</taxon>
        <taxon>Rhodophyta</taxon>
        <taxon>Florideophyceae</taxon>
        <taxon>Rhodymeniophycidae</taxon>
        <taxon>Gigartinales</taxon>
        <taxon>Gigartinaceae</taxon>
        <taxon>Chondrus</taxon>
    </lineage>
</organism>
<gene>
    <name evidence="1" type="ORF">CHC_T00002639001</name>
</gene>
<sequence>MDVLISKISIQNVKDARESFLPGISKNDRKGYAVLTDESLRNVELSTLVRIVSPYYIRKHESRKCSFKEPLVRLLEVLTLDAGTVDERSFSIF</sequence>
<dbReference type="AlphaFoldDB" id="R7Q9G3"/>
<name>R7Q9G3_CHOCR</name>
<dbReference type="GeneID" id="17321540"/>
<dbReference type="Gramene" id="CDF34006">
    <property type="protein sequence ID" value="CDF34006"/>
    <property type="gene ID" value="CHC_T00002639001"/>
</dbReference>
<accession>R7Q9G3</accession>
<dbReference type="KEGG" id="ccp:CHC_T00002639001"/>
<dbReference type="Proteomes" id="UP000012073">
    <property type="component" value="Unassembled WGS sequence"/>
</dbReference>
<evidence type="ECO:0000313" key="1">
    <source>
        <dbReference type="EMBL" id="CDF34006.1"/>
    </source>
</evidence>